<dbReference type="EMBL" id="NZEX01000114">
    <property type="protein sequence ID" value="MAH63797.1"/>
    <property type="molecule type" value="Genomic_DNA"/>
</dbReference>
<dbReference type="InterPro" id="IPR033875">
    <property type="entry name" value="FlhG"/>
</dbReference>
<evidence type="ECO:0000259" key="3">
    <source>
        <dbReference type="Pfam" id="PF13614"/>
    </source>
</evidence>
<dbReference type="GO" id="GO:0009898">
    <property type="term" value="C:cytoplasmic side of plasma membrane"/>
    <property type="evidence" value="ECO:0007669"/>
    <property type="project" value="TreeGrafter"/>
</dbReference>
<dbReference type="GO" id="GO:0016887">
    <property type="term" value="F:ATP hydrolysis activity"/>
    <property type="evidence" value="ECO:0007669"/>
    <property type="project" value="TreeGrafter"/>
</dbReference>
<protein>
    <recommendedName>
        <fullName evidence="3">AAA domain-containing protein</fullName>
    </recommendedName>
</protein>
<gene>
    <name evidence="4" type="ORF">CMN54_10205</name>
</gene>
<keyword evidence="2" id="KW-0067">ATP-binding</keyword>
<evidence type="ECO:0000256" key="2">
    <source>
        <dbReference type="ARBA" id="ARBA00022840"/>
    </source>
</evidence>
<keyword evidence="1" id="KW-0547">Nucleotide-binding</keyword>
<dbReference type="GO" id="GO:0005524">
    <property type="term" value="F:ATP binding"/>
    <property type="evidence" value="ECO:0007669"/>
    <property type="project" value="UniProtKB-KW"/>
</dbReference>
<dbReference type="AlphaFoldDB" id="A0A2D6YKR7"/>
<dbReference type="InterPro" id="IPR027417">
    <property type="entry name" value="P-loop_NTPase"/>
</dbReference>
<proteinExistence type="predicted"/>
<organism evidence="4 5">
    <name type="scientific">SAR324 cluster bacterium</name>
    <dbReference type="NCBI Taxonomy" id="2024889"/>
    <lineage>
        <taxon>Bacteria</taxon>
        <taxon>Deltaproteobacteria</taxon>
        <taxon>SAR324 cluster</taxon>
    </lineage>
</organism>
<evidence type="ECO:0000256" key="1">
    <source>
        <dbReference type="ARBA" id="ARBA00022741"/>
    </source>
</evidence>
<dbReference type="InterPro" id="IPR025501">
    <property type="entry name" value="MinD_FleN"/>
</dbReference>
<dbReference type="PIRSF" id="PIRSF003092">
    <property type="entry name" value="MinD"/>
    <property type="match status" value="1"/>
</dbReference>
<dbReference type="InterPro" id="IPR025669">
    <property type="entry name" value="AAA_dom"/>
</dbReference>
<dbReference type="SUPFAM" id="SSF52540">
    <property type="entry name" value="P-loop containing nucleoside triphosphate hydrolases"/>
    <property type="match status" value="1"/>
</dbReference>
<evidence type="ECO:0000313" key="4">
    <source>
        <dbReference type="EMBL" id="MAH63797.1"/>
    </source>
</evidence>
<dbReference type="PANTHER" id="PTHR43384">
    <property type="entry name" value="SEPTUM SITE-DETERMINING PROTEIN MIND HOMOLOG, CHLOROPLASTIC-RELATED"/>
    <property type="match status" value="1"/>
</dbReference>
<dbReference type="Proteomes" id="UP000226525">
    <property type="component" value="Unassembled WGS sequence"/>
</dbReference>
<name>A0A2D6YKR7_9DELT</name>
<dbReference type="CDD" id="cd02038">
    <property type="entry name" value="FlhG-like"/>
    <property type="match status" value="1"/>
</dbReference>
<feature type="domain" description="AAA" evidence="3">
    <location>
        <begin position="25"/>
        <end position="181"/>
    </location>
</feature>
<accession>A0A2D6YKR7</accession>
<evidence type="ECO:0000313" key="5">
    <source>
        <dbReference type="Proteomes" id="UP000226525"/>
    </source>
</evidence>
<dbReference type="PANTHER" id="PTHR43384:SF4">
    <property type="entry name" value="CELLULOSE BIOSYNTHESIS PROTEIN BCSQ-RELATED"/>
    <property type="match status" value="1"/>
</dbReference>
<dbReference type="Gene3D" id="3.40.50.300">
    <property type="entry name" value="P-loop containing nucleotide triphosphate hydrolases"/>
    <property type="match status" value="1"/>
</dbReference>
<dbReference type="GO" id="GO:0005829">
    <property type="term" value="C:cytosol"/>
    <property type="evidence" value="ECO:0007669"/>
    <property type="project" value="TreeGrafter"/>
</dbReference>
<sequence length="303" mass="33602">MNDQASSLRRIVGENTTTSDPNRVKVLCITSGKGGVGKTNISINLSIALASMGRKVFLLDADLGLANIDVLLNLTPIYTLEHVLSGEKSINDIILDGPGDIKILPASSGVVEMTEMDHDQQVHLFRKLGEIEREIDYLVIDTGAGIAPHTLRFVANSDEVLIVATPEPSSMTDAYSLIKIMVTRYQINKFRVIANNVVSPAEGRQVYERLQKVTRDFLKTDIDFMGHVLKDPLLVKSVRTQRPLLQSFPEAPAARCLISIARGIEKIHKPVAALNSLSIEHTENVNHQRTTSFWERLISWRIS</sequence>
<reference evidence="5" key="1">
    <citation type="submission" date="2017-09" db="EMBL/GenBank/DDBJ databases">
        <title>The Reconstruction of 2,631 Draft Metagenome-Assembled Genomes from the Global Oceans.</title>
        <authorList>
            <person name="Tully B.J."/>
            <person name="Graham E.D."/>
            <person name="Heidelberg J.F."/>
        </authorList>
    </citation>
    <scope>NUCLEOTIDE SEQUENCE [LARGE SCALE GENOMIC DNA]</scope>
</reference>
<dbReference type="InterPro" id="IPR050625">
    <property type="entry name" value="ParA/MinD_ATPase"/>
</dbReference>
<comment type="caution">
    <text evidence="4">The sequence shown here is derived from an EMBL/GenBank/DDBJ whole genome shotgun (WGS) entry which is preliminary data.</text>
</comment>
<dbReference type="GO" id="GO:0051782">
    <property type="term" value="P:negative regulation of cell division"/>
    <property type="evidence" value="ECO:0007669"/>
    <property type="project" value="TreeGrafter"/>
</dbReference>
<dbReference type="Pfam" id="PF13614">
    <property type="entry name" value="AAA_31"/>
    <property type="match status" value="1"/>
</dbReference>